<dbReference type="EMBL" id="AYKW01000004">
    <property type="protein sequence ID" value="PIL34939.1"/>
    <property type="molecule type" value="Genomic_DNA"/>
</dbReference>
<dbReference type="Pfam" id="PF12937">
    <property type="entry name" value="F-box-like"/>
    <property type="match status" value="1"/>
</dbReference>
<feature type="region of interest" description="Disordered" evidence="1">
    <location>
        <begin position="368"/>
        <end position="388"/>
    </location>
</feature>
<feature type="compositionally biased region" description="Basic and acidic residues" evidence="1">
    <location>
        <begin position="375"/>
        <end position="388"/>
    </location>
</feature>
<keyword evidence="4" id="KW-1185">Reference proteome</keyword>
<dbReference type="SUPFAM" id="SSF81383">
    <property type="entry name" value="F-box domain"/>
    <property type="match status" value="1"/>
</dbReference>
<feature type="region of interest" description="Disordered" evidence="1">
    <location>
        <begin position="403"/>
        <end position="439"/>
    </location>
</feature>
<reference evidence="3 4" key="1">
    <citation type="journal article" date="2015" name="Sci. Rep.">
        <title>Chromosome-level genome map provides insights into diverse defense mechanisms in the medicinal fungus Ganoderma sinense.</title>
        <authorList>
            <person name="Zhu Y."/>
            <person name="Xu J."/>
            <person name="Sun C."/>
            <person name="Zhou S."/>
            <person name="Xu H."/>
            <person name="Nelson D.R."/>
            <person name="Qian J."/>
            <person name="Song J."/>
            <person name="Luo H."/>
            <person name="Xiang L."/>
            <person name="Li Y."/>
            <person name="Xu Z."/>
            <person name="Ji A."/>
            <person name="Wang L."/>
            <person name="Lu S."/>
            <person name="Hayward A."/>
            <person name="Sun W."/>
            <person name="Li X."/>
            <person name="Schwartz D.C."/>
            <person name="Wang Y."/>
            <person name="Chen S."/>
        </authorList>
    </citation>
    <scope>NUCLEOTIDE SEQUENCE [LARGE SCALE GENOMIC DNA]</scope>
    <source>
        <strain evidence="3 4">ZZ0214-1</strain>
    </source>
</reference>
<feature type="domain" description="F-box" evidence="2">
    <location>
        <begin position="19"/>
        <end position="65"/>
    </location>
</feature>
<organism evidence="3 4">
    <name type="scientific">Ganoderma sinense ZZ0214-1</name>
    <dbReference type="NCBI Taxonomy" id="1077348"/>
    <lineage>
        <taxon>Eukaryota</taxon>
        <taxon>Fungi</taxon>
        <taxon>Dikarya</taxon>
        <taxon>Basidiomycota</taxon>
        <taxon>Agaricomycotina</taxon>
        <taxon>Agaricomycetes</taxon>
        <taxon>Polyporales</taxon>
        <taxon>Polyporaceae</taxon>
        <taxon>Ganoderma</taxon>
    </lineage>
</organism>
<sequence length="660" mass="71652">MTTLDAAQALQHCAPKANCLGICDLPDDVLILVFSSLHGQDVARCIPVCRRFSDLIHGDLSLQYSIELAVNGMVDGDHSLATLPVAERMQRLRQYSSDFSSGAFYRQDLTAHPDYLRQDHDLLGWPRRVIHLYPRPSGAIYMDVDRADSALYLSHFVPGSAQCGIPSSRSWFSVRDGVKPDLALKGWTVDDAQDLFVTVKETQMLMPPVVDGVPDIYIHFYALSDLKADATVLTPHPAAALPLIRLPTLDSTTPKNGSWPQIIGPYVMVGIVAETGAKQWFHFVDVYNWKSGEMISRTNIGNVHASVIPLDERYLLVFPSMGMPEPQPNLRIYTFVPSPSPSCPSSRARAGRHVCTLELAPTLPGEHAVWSQAKSGDRASEESTGHCRTDAARSVIALYIQYQGVDSERGNEEEEDGGEGDEGEGEGEDEDGPTGTPYTYATHLLIPRATLSAQIQAAESASTSRHRQMGGGAGSDGTDTDTADELAFTVPWADWGPRGSLRLYRRGALYDGQHVVVPAPFGSRLPFVVPASDSDSRNDLEHVQAESAASAGSVYVFDVNPLVARSALRSPRDRGAMTAVVDAGDIEKVLPGVVDPECLAIPYVVYRFPLPYPDPPSTQAAPGLPVAPPAIRAVTMSMAGFTVQFDDSVEYEKGFQTCTV</sequence>
<dbReference type="PROSITE" id="PS50181">
    <property type="entry name" value="FBOX"/>
    <property type="match status" value="1"/>
</dbReference>
<feature type="region of interest" description="Disordered" evidence="1">
    <location>
        <begin position="455"/>
        <end position="480"/>
    </location>
</feature>
<protein>
    <recommendedName>
        <fullName evidence="2">F-box domain-containing protein</fullName>
    </recommendedName>
</protein>
<evidence type="ECO:0000313" key="3">
    <source>
        <dbReference type="EMBL" id="PIL34939.1"/>
    </source>
</evidence>
<dbReference type="Gene3D" id="1.20.1280.50">
    <property type="match status" value="1"/>
</dbReference>
<proteinExistence type="predicted"/>
<feature type="compositionally biased region" description="Acidic residues" evidence="1">
    <location>
        <begin position="411"/>
        <end position="432"/>
    </location>
</feature>
<dbReference type="OrthoDB" id="2757285at2759"/>
<dbReference type="AlphaFoldDB" id="A0A2G8SMG7"/>
<dbReference type="InterPro" id="IPR036047">
    <property type="entry name" value="F-box-like_dom_sf"/>
</dbReference>
<evidence type="ECO:0000256" key="1">
    <source>
        <dbReference type="SAM" id="MobiDB-lite"/>
    </source>
</evidence>
<dbReference type="STRING" id="1077348.A0A2G8SMG7"/>
<evidence type="ECO:0000259" key="2">
    <source>
        <dbReference type="PROSITE" id="PS50181"/>
    </source>
</evidence>
<comment type="caution">
    <text evidence="3">The sequence shown here is derived from an EMBL/GenBank/DDBJ whole genome shotgun (WGS) entry which is preliminary data.</text>
</comment>
<evidence type="ECO:0000313" key="4">
    <source>
        <dbReference type="Proteomes" id="UP000230002"/>
    </source>
</evidence>
<accession>A0A2G8SMG7</accession>
<dbReference type="Proteomes" id="UP000230002">
    <property type="component" value="Unassembled WGS sequence"/>
</dbReference>
<gene>
    <name evidence="3" type="ORF">GSI_02726</name>
</gene>
<name>A0A2G8SMG7_9APHY</name>
<dbReference type="InterPro" id="IPR001810">
    <property type="entry name" value="F-box_dom"/>
</dbReference>